<evidence type="ECO:0008006" key="4">
    <source>
        <dbReference type="Google" id="ProtNLM"/>
    </source>
</evidence>
<reference evidence="2" key="2">
    <citation type="submission" date="2023-06" db="EMBL/GenBank/DDBJ databases">
        <authorList>
            <consortium name="Lawrence Berkeley National Laboratory"/>
            <person name="Mondo S.J."/>
            <person name="Hensen N."/>
            <person name="Bonometti L."/>
            <person name="Westerberg I."/>
            <person name="Brannstrom I.O."/>
            <person name="Guillou S."/>
            <person name="Cros-Aarteil S."/>
            <person name="Calhoun S."/>
            <person name="Haridas S."/>
            <person name="Kuo A."/>
            <person name="Pangilinan J."/>
            <person name="Riley R."/>
            <person name="Labutti K."/>
            <person name="Andreopoulos B."/>
            <person name="Lipzen A."/>
            <person name="Chen C."/>
            <person name="Yanf M."/>
            <person name="Daum C."/>
            <person name="Ng V."/>
            <person name="Clum A."/>
            <person name="Steindorff A."/>
            <person name="Ohm R."/>
            <person name="Martin F."/>
            <person name="Silar P."/>
            <person name="Natvig D."/>
            <person name="Lalanne C."/>
            <person name="Gautier V."/>
            <person name="Ament-Velasquez S.L."/>
            <person name="Kruys A."/>
            <person name="Hutchinson M.I."/>
            <person name="Powell A.J."/>
            <person name="Barry K."/>
            <person name="Miller A.N."/>
            <person name="Grigoriev I.V."/>
            <person name="Debuchy R."/>
            <person name="Gladieux P."/>
            <person name="Thoren M.H."/>
            <person name="Johannesson H."/>
        </authorList>
    </citation>
    <scope>NUCLEOTIDE SEQUENCE</scope>
    <source>
        <strain evidence="2">CBS 626.80</strain>
    </source>
</reference>
<gene>
    <name evidence="2" type="ORF">QBC32DRAFT_372244</name>
</gene>
<dbReference type="Pfam" id="PF14273">
    <property type="entry name" value="DUF4360"/>
    <property type="match status" value="1"/>
</dbReference>
<reference evidence="2" key="1">
    <citation type="journal article" date="2023" name="Mol. Phylogenet. Evol.">
        <title>Genome-scale phylogeny and comparative genomics of the fungal order Sordariales.</title>
        <authorList>
            <person name="Hensen N."/>
            <person name="Bonometti L."/>
            <person name="Westerberg I."/>
            <person name="Brannstrom I.O."/>
            <person name="Guillou S."/>
            <person name="Cros-Aarteil S."/>
            <person name="Calhoun S."/>
            <person name="Haridas S."/>
            <person name="Kuo A."/>
            <person name="Mondo S."/>
            <person name="Pangilinan J."/>
            <person name="Riley R."/>
            <person name="LaButti K."/>
            <person name="Andreopoulos B."/>
            <person name="Lipzen A."/>
            <person name="Chen C."/>
            <person name="Yan M."/>
            <person name="Daum C."/>
            <person name="Ng V."/>
            <person name="Clum A."/>
            <person name="Steindorff A."/>
            <person name="Ohm R.A."/>
            <person name="Martin F."/>
            <person name="Silar P."/>
            <person name="Natvig D.O."/>
            <person name="Lalanne C."/>
            <person name="Gautier V."/>
            <person name="Ament-Velasquez S.L."/>
            <person name="Kruys A."/>
            <person name="Hutchinson M.I."/>
            <person name="Powell A.J."/>
            <person name="Barry K."/>
            <person name="Miller A.N."/>
            <person name="Grigoriev I.V."/>
            <person name="Debuchy R."/>
            <person name="Gladieux P."/>
            <person name="Hiltunen Thoren M."/>
            <person name="Johannesson H."/>
        </authorList>
    </citation>
    <scope>NUCLEOTIDE SEQUENCE</scope>
    <source>
        <strain evidence="2">CBS 626.80</strain>
    </source>
</reference>
<dbReference type="PANTHER" id="PTHR38847:SF1">
    <property type="entry name" value="PSEUDOURIDINE SYNTHASE RSUA_RLUA-LIKE DOMAIN-CONTAINING PROTEIN"/>
    <property type="match status" value="1"/>
</dbReference>
<evidence type="ECO:0000313" key="3">
    <source>
        <dbReference type="Proteomes" id="UP001303222"/>
    </source>
</evidence>
<keyword evidence="1" id="KW-0732">Signal</keyword>
<feature type="chain" id="PRO_5042880244" description="Secreted protein" evidence="1">
    <location>
        <begin position="21"/>
        <end position="196"/>
    </location>
</feature>
<dbReference type="Proteomes" id="UP001303222">
    <property type="component" value="Unassembled WGS sequence"/>
</dbReference>
<protein>
    <recommendedName>
        <fullName evidence="4">Secreted protein</fullName>
    </recommendedName>
</protein>
<evidence type="ECO:0000256" key="1">
    <source>
        <dbReference type="SAM" id="SignalP"/>
    </source>
</evidence>
<dbReference type="InterPro" id="IPR025649">
    <property type="entry name" value="DUF4360"/>
</dbReference>
<proteinExistence type="predicted"/>
<comment type="caution">
    <text evidence="2">The sequence shown here is derived from an EMBL/GenBank/DDBJ whole genome shotgun (WGS) entry which is preliminary data.</text>
</comment>
<organism evidence="2 3">
    <name type="scientific">Pseudoneurospora amorphoporcata</name>
    <dbReference type="NCBI Taxonomy" id="241081"/>
    <lineage>
        <taxon>Eukaryota</taxon>
        <taxon>Fungi</taxon>
        <taxon>Dikarya</taxon>
        <taxon>Ascomycota</taxon>
        <taxon>Pezizomycotina</taxon>
        <taxon>Sordariomycetes</taxon>
        <taxon>Sordariomycetidae</taxon>
        <taxon>Sordariales</taxon>
        <taxon>Sordariaceae</taxon>
        <taxon>Pseudoneurospora</taxon>
    </lineage>
</organism>
<dbReference type="EMBL" id="MU859190">
    <property type="protein sequence ID" value="KAK3950098.1"/>
    <property type="molecule type" value="Genomic_DNA"/>
</dbReference>
<sequence>MGPITTTLTTLLSLTTLAFAESPAWTPRINSISYSGSGCPQTQAKFSGSLNDPTLTFNHFAIEYPNTVNRTANCQVHLQAKGVAAGWQVSIKDTFVDGHVTLDPGAALDYFSTVYYSLNADNSVTSKGTLSNDGSSKIDKAVTLQNHFNARAWSSCTTSSDDAFGILNINFRGALRNEKSYFEATRETWDLEWRRC</sequence>
<keyword evidence="3" id="KW-1185">Reference proteome</keyword>
<feature type="signal peptide" evidence="1">
    <location>
        <begin position="1"/>
        <end position="20"/>
    </location>
</feature>
<dbReference type="PANTHER" id="PTHR38847">
    <property type="match status" value="1"/>
</dbReference>
<accession>A0AAN6NS92</accession>
<dbReference type="AlphaFoldDB" id="A0AAN6NS92"/>
<name>A0AAN6NS92_9PEZI</name>
<evidence type="ECO:0000313" key="2">
    <source>
        <dbReference type="EMBL" id="KAK3950098.1"/>
    </source>
</evidence>